<dbReference type="EMBL" id="UZAH01029065">
    <property type="protein sequence ID" value="VDP04060.1"/>
    <property type="molecule type" value="Genomic_DNA"/>
</dbReference>
<reference evidence="2 3" key="1">
    <citation type="submission" date="2018-11" db="EMBL/GenBank/DDBJ databases">
        <authorList>
            <consortium name="Pathogen Informatics"/>
        </authorList>
    </citation>
    <scope>NUCLEOTIDE SEQUENCE [LARGE SCALE GENOMIC DNA]</scope>
</reference>
<evidence type="ECO:0000313" key="4">
    <source>
        <dbReference type="WBParaSite" id="HPBE_0001582801-mRNA-1"/>
    </source>
</evidence>
<keyword evidence="3" id="KW-1185">Reference proteome</keyword>
<reference evidence="4" key="2">
    <citation type="submission" date="2019-09" db="UniProtKB">
        <authorList>
            <consortium name="WormBaseParasite"/>
        </authorList>
    </citation>
    <scope>IDENTIFICATION</scope>
</reference>
<evidence type="ECO:0000313" key="3">
    <source>
        <dbReference type="Proteomes" id="UP000050761"/>
    </source>
</evidence>
<feature type="chain" id="PRO_5044551833" evidence="1">
    <location>
        <begin position="20"/>
        <end position="98"/>
    </location>
</feature>
<protein>
    <submittedName>
        <fullName evidence="4">Secreted protein</fullName>
    </submittedName>
</protein>
<name>A0A183G369_HELPZ</name>
<keyword evidence="1" id="KW-0732">Signal</keyword>
<sequence length="98" mass="10861">MLRYIAVLVLLMTTLPTYCQPPFYGPMGPYYPGSMYGPMMPPPMGPPPPFMGPGMYHYGGPGMYPYGYNPVRGAVREKASNRFVHFIIVKSSLANPLP</sequence>
<dbReference type="AlphaFoldDB" id="A0A183G369"/>
<feature type="signal peptide" evidence="1">
    <location>
        <begin position="1"/>
        <end position="19"/>
    </location>
</feature>
<dbReference type="WBParaSite" id="HPBE_0001582801-mRNA-1">
    <property type="protein sequence ID" value="HPBE_0001582801-mRNA-1"/>
    <property type="gene ID" value="HPBE_0001582801"/>
</dbReference>
<evidence type="ECO:0000313" key="2">
    <source>
        <dbReference type="EMBL" id="VDP04060.1"/>
    </source>
</evidence>
<accession>A0A183G369</accession>
<accession>A0A3P8AJ80</accession>
<proteinExistence type="predicted"/>
<evidence type="ECO:0000256" key="1">
    <source>
        <dbReference type="SAM" id="SignalP"/>
    </source>
</evidence>
<dbReference type="Proteomes" id="UP000050761">
    <property type="component" value="Unassembled WGS sequence"/>
</dbReference>
<organism evidence="3 4">
    <name type="scientific">Heligmosomoides polygyrus</name>
    <name type="common">Parasitic roundworm</name>
    <dbReference type="NCBI Taxonomy" id="6339"/>
    <lineage>
        <taxon>Eukaryota</taxon>
        <taxon>Metazoa</taxon>
        <taxon>Ecdysozoa</taxon>
        <taxon>Nematoda</taxon>
        <taxon>Chromadorea</taxon>
        <taxon>Rhabditida</taxon>
        <taxon>Rhabditina</taxon>
        <taxon>Rhabditomorpha</taxon>
        <taxon>Strongyloidea</taxon>
        <taxon>Heligmosomidae</taxon>
        <taxon>Heligmosomoides</taxon>
    </lineage>
</organism>
<gene>
    <name evidence="2" type="ORF">HPBE_LOCUS15827</name>
</gene>